<protein>
    <submittedName>
        <fullName evidence="3">YifB family Mg chelatase-like AAA ATPase</fullName>
    </submittedName>
</protein>
<feature type="domain" description="AAA+ ATPase" evidence="2">
    <location>
        <begin position="235"/>
        <end position="419"/>
    </location>
</feature>
<dbReference type="InterPro" id="IPR020568">
    <property type="entry name" value="Ribosomal_Su5_D2-typ_SF"/>
</dbReference>
<dbReference type="SUPFAM" id="SSF52540">
    <property type="entry name" value="P-loop containing nucleoside triphosphate hydrolases"/>
    <property type="match status" value="1"/>
</dbReference>
<evidence type="ECO:0000313" key="3">
    <source>
        <dbReference type="EMBL" id="GAA2441015.1"/>
    </source>
</evidence>
<evidence type="ECO:0000313" key="4">
    <source>
        <dbReference type="Proteomes" id="UP001500460"/>
    </source>
</evidence>
<dbReference type="Gene3D" id="3.30.230.10">
    <property type="match status" value="1"/>
</dbReference>
<sequence length="541" mass="56166">MGFARTCSVALVGVEGVVVEVQADLEPGVAAFTLVGLPDKSLTESRDRVRAAVVNSGASWPQKKLTVGLSPASVPKAGSGFDLAVACAVLGAAERIDPEVLADIVMIGELGLDGRVRPVRGILPAVLAAADAGCEQVVVPECAAAEASLVPGVSVLGVRSLRQLIAVLADEPVPDEERDGPGRPDPLLTGLRAPGTGVATGLRGMGAAQPDHGHDLADVVGQISARTAVEVAAAGGHHLFLEGPPGAGKTMLAERLPAVLPRLGREESLEVTAVHSVAGLLPPGKPLIDVAPYCAPHHSATMQSLVGGGPGIARPGAVSLSHRGVLFLDEAPEFSGHALDALRQPLEAGHVVIARSTGVVRFPAKFLMVLAANPCPCGRFSQRDGLCECPPSAIRRYQARLSGPLLDRVDLRVEVDRVTRTELARRGTPGESTATVAARVRAARERAATRLAGTPWRTNGEVPGHELRSRWQAAPGAMDEAERSLERGVLTARGLDRVLRVAWTVADLVGHDRPDATDVALALQLRTGVPRGVPMTIGALT</sequence>
<dbReference type="InterPro" id="IPR027417">
    <property type="entry name" value="P-loop_NTPase"/>
</dbReference>
<dbReference type="RefSeq" id="WP_344604279.1">
    <property type="nucleotide sequence ID" value="NZ_BAAATK010000020.1"/>
</dbReference>
<dbReference type="InterPro" id="IPR014721">
    <property type="entry name" value="Ribsml_uS5_D2-typ_fold_subgr"/>
</dbReference>
<dbReference type="InterPro" id="IPR025158">
    <property type="entry name" value="Mg_chelat-rel_C"/>
</dbReference>
<dbReference type="SUPFAM" id="SSF54211">
    <property type="entry name" value="Ribosomal protein S5 domain 2-like"/>
    <property type="match status" value="1"/>
</dbReference>
<dbReference type="InterPro" id="IPR003593">
    <property type="entry name" value="AAA+_ATPase"/>
</dbReference>
<proteinExistence type="predicted"/>
<dbReference type="Pfam" id="PF13335">
    <property type="entry name" value="Mg_chelatase_C"/>
    <property type="match status" value="1"/>
</dbReference>
<feature type="region of interest" description="Disordered" evidence="1">
    <location>
        <begin position="172"/>
        <end position="192"/>
    </location>
</feature>
<dbReference type="PANTHER" id="PTHR32039">
    <property type="entry name" value="MAGNESIUM-CHELATASE SUBUNIT CHLI"/>
    <property type="match status" value="1"/>
</dbReference>
<dbReference type="EMBL" id="BAAATK010000020">
    <property type="protein sequence ID" value="GAA2441015.1"/>
    <property type="molecule type" value="Genomic_DNA"/>
</dbReference>
<reference evidence="3 4" key="1">
    <citation type="journal article" date="2019" name="Int. J. Syst. Evol. Microbiol.">
        <title>The Global Catalogue of Microorganisms (GCM) 10K type strain sequencing project: providing services to taxonomists for standard genome sequencing and annotation.</title>
        <authorList>
            <consortium name="The Broad Institute Genomics Platform"/>
            <consortium name="The Broad Institute Genome Sequencing Center for Infectious Disease"/>
            <person name="Wu L."/>
            <person name="Ma J."/>
        </authorList>
    </citation>
    <scope>NUCLEOTIDE SEQUENCE [LARGE SCALE GENOMIC DNA]</scope>
    <source>
        <strain evidence="3 4">JCM 6922</strain>
    </source>
</reference>
<dbReference type="Proteomes" id="UP001500460">
    <property type="component" value="Unassembled WGS sequence"/>
</dbReference>
<comment type="caution">
    <text evidence="3">The sequence shown here is derived from an EMBL/GenBank/DDBJ whole genome shotgun (WGS) entry which is preliminary data.</text>
</comment>
<dbReference type="Pfam" id="PF13541">
    <property type="entry name" value="ChlI"/>
    <property type="match status" value="1"/>
</dbReference>
<dbReference type="SMART" id="SM00382">
    <property type="entry name" value="AAA"/>
    <property type="match status" value="1"/>
</dbReference>
<dbReference type="Pfam" id="PF01078">
    <property type="entry name" value="Mg_chelatase"/>
    <property type="match status" value="1"/>
</dbReference>
<dbReference type="InterPro" id="IPR045006">
    <property type="entry name" value="CHLI-like"/>
</dbReference>
<evidence type="ECO:0000256" key="1">
    <source>
        <dbReference type="SAM" id="MobiDB-lite"/>
    </source>
</evidence>
<dbReference type="CDD" id="cd00009">
    <property type="entry name" value="AAA"/>
    <property type="match status" value="1"/>
</dbReference>
<keyword evidence="4" id="KW-1185">Reference proteome</keyword>
<dbReference type="InterPro" id="IPR000523">
    <property type="entry name" value="Mg_chelatse_chII-like_cat_dom"/>
</dbReference>
<gene>
    <name evidence="3" type="ORF">GCM10010421_34520</name>
</gene>
<name>A0ABN3JUY7_9ACTN</name>
<dbReference type="Gene3D" id="3.40.50.300">
    <property type="entry name" value="P-loop containing nucleotide triphosphate hydrolases"/>
    <property type="match status" value="1"/>
</dbReference>
<dbReference type="PANTHER" id="PTHR32039:SF7">
    <property type="entry name" value="COMPETENCE PROTEIN COMM"/>
    <property type="match status" value="1"/>
</dbReference>
<accession>A0ABN3JUY7</accession>
<evidence type="ECO:0000259" key="2">
    <source>
        <dbReference type="SMART" id="SM00382"/>
    </source>
</evidence>
<organism evidence="3 4">
    <name type="scientific">Streptomyces glaucus</name>
    <dbReference type="NCBI Taxonomy" id="284029"/>
    <lineage>
        <taxon>Bacteria</taxon>
        <taxon>Bacillati</taxon>
        <taxon>Actinomycetota</taxon>
        <taxon>Actinomycetes</taxon>
        <taxon>Kitasatosporales</taxon>
        <taxon>Streptomycetaceae</taxon>
        <taxon>Streptomyces</taxon>
    </lineage>
</organism>